<dbReference type="Proteomes" id="UP001217838">
    <property type="component" value="Unassembled WGS sequence"/>
</dbReference>
<sequence>MTVPPHAVYEKTSESDICNICLQQQQTRLTLDHVPPKSTLPMRQVLVKPYFHKAVRTVGSQSGVKYRTLCVTCNRDRLGRSYDPALIEMCRQARRLHRNADLITQQPFIEIDVGKVIRSVLGHLLAAKDHTPRSRADDDMRAFVMDPSSTTLNSLRILYWAHPDRSIRLMRDTLIVQFGQPQLDMVRCDMLVWYPLGFLVCDRPTFNMPCLDDYLGLVGPVPVPLRALASGVLERWLGQVGMVTGAPSDSAYQADHPQKPEIEW</sequence>
<proteinExistence type="predicted"/>
<evidence type="ECO:0000313" key="1">
    <source>
        <dbReference type="EMBL" id="MDC0670537.1"/>
    </source>
</evidence>
<keyword evidence="2" id="KW-1185">Reference proteome</keyword>
<gene>
    <name evidence="1" type="ORF">POL58_22465</name>
</gene>
<protein>
    <recommendedName>
        <fullName evidence="3">HNH endonuclease</fullName>
    </recommendedName>
</protein>
<evidence type="ECO:0000313" key="2">
    <source>
        <dbReference type="Proteomes" id="UP001217838"/>
    </source>
</evidence>
<name>A0ABT5BBV9_9BACT</name>
<accession>A0ABT5BBV9</accession>
<dbReference type="EMBL" id="JAQNDN010000013">
    <property type="protein sequence ID" value="MDC0670537.1"/>
    <property type="molecule type" value="Genomic_DNA"/>
</dbReference>
<comment type="caution">
    <text evidence="1">The sequence shown here is derived from an EMBL/GenBank/DDBJ whole genome shotgun (WGS) entry which is preliminary data.</text>
</comment>
<organism evidence="1 2">
    <name type="scientific">Nannocystis radixulma</name>
    <dbReference type="NCBI Taxonomy" id="2995305"/>
    <lineage>
        <taxon>Bacteria</taxon>
        <taxon>Pseudomonadati</taxon>
        <taxon>Myxococcota</taxon>
        <taxon>Polyangia</taxon>
        <taxon>Nannocystales</taxon>
        <taxon>Nannocystaceae</taxon>
        <taxon>Nannocystis</taxon>
    </lineage>
</organism>
<dbReference type="RefSeq" id="WP_272000355.1">
    <property type="nucleotide sequence ID" value="NZ_JAQNDN010000013.1"/>
</dbReference>
<evidence type="ECO:0008006" key="3">
    <source>
        <dbReference type="Google" id="ProtNLM"/>
    </source>
</evidence>
<reference evidence="1 2" key="1">
    <citation type="submission" date="2022-11" db="EMBL/GenBank/DDBJ databases">
        <title>Minimal conservation of predation-associated metabolite biosynthetic gene clusters underscores biosynthetic potential of Myxococcota including descriptions for ten novel species: Archangium lansinium sp. nov., Myxococcus landrumus sp. nov., Nannocystis bai.</title>
        <authorList>
            <person name="Ahearne A."/>
            <person name="Stevens C."/>
            <person name="Dowd S."/>
        </authorList>
    </citation>
    <scope>NUCLEOTIDE SEQUENCE [LARGE SCALE GENOMIC DNA]</scope>
    <source>
        <strain evidence="1 2">NCELM</strain>
    </source>
</reference>